<reference evidence="2 3" key="1">
    <citation type="submission" date="2019-01" db="EMBL/GenBank/DDBJ databases">
        <title>Draft genome sequences of three monokaryotic isolates of the white-rot basidiomycete fungus Dichomitus squalens.</title>
        <authorList>
            <consortium name="DOE Joint Genome Institute"/>
            <person name="Lopez S.C."/>
            <person name="Andreopoulos B."/>
            <person name="Pangilinan J."/>
            <person name="Lipzen A."/>
            <person name="Riley R."/>
            <person name="Ahrendt S."/>
            <person name="Ng V."/>
            <person name="Barry K."/>
            <person name="Daum C."/>
            <person name="Grigoriev I.V."/>
            <person name="Hilden K.S."/>
            <person name="Makela M.R."/>
            <person name="de Vries R.P."/>
        </authorList>
    </citation>
    <scope>NUCLEOTIDE SEQUENCE [LARGE SCALE GENOMIC DNA]</scope>
    <source>
        <strain evidence="2 3">CBS 464.89</strain>
    </source>
</reference>
<accession>A0A4Q9Q7H5</accession>
<organism evidence="2 3">
    <name type="scientific">Dichomitus squalens</name>
    <dbReference type="NCBI Taxonomy" id="114155"/>
    <lineage>
        <taxon>Eukaryota</taxon>
        <taxon>Fungi</taxon>
        <taxon>Dikarya</taxon>
        <taxon>Basidiomycota</taxon>
        <taxon>Agaricomycotina</taxon>
        <taxon>Agaricomycetes</taxon>
        <taxon>Polyporales</taxon>
        <taxon>Polyporaceae</taxon>
        <taxon>Dichomitus</taxon>
    </lineage>
</organism>
<feature type="compositionally biased region" description="Polar residues" evidence="1">
    <location>
        <begin position="33"/>
        <end position="48"/>
    </location>
</feature>
<protein>
    <submittedName>
        <fullName evidence="2">Uncharacterized protein</fullName>
    </submittedName>
</protein>
<sequence length="104" mass="11534">MQITATHTSLNALLHLDLRAAAYGRNIKPEGLPTTSIHRAKTSQNSKPGNGESHYLRDFLLPLSQLASTLSAAFSFPTLPRRIYPLRSRYTLSLGTIHHLRSTP</sequence>
<keyword evidence="3" id="KW-1185">Reference proteome</keyword>
<proteinExistence type="predicted"/>
<evidence type="ECO:0000313" key="3">
    <source>
        <dbReference type="Proteomes" id="UP000292082"/>
    </source>
</evidence>
<feature type="region of interest" description="Disordered" evidence="1">
    <location>
        <begin position="29"/>
        <end position="51"/>
    </location>
</feature>
<evidence type="ECO:0000256" key="1">
    <source>
        <dbReference type="SAM" id="MobiDB-lite"/>
    </source>
</evidence>
<evidence type="ECO:0000313" key="2">
    <source>
        <dbReference type="EMBL" id="TBU62946.1"/>
    </source>
</evidence>
<name>A0A4Q9Q7H5_9APHY</name>
<gene>
    <name evidence="2" type="ORF">BD310DRAFT_809793</name>
</gene>
<dbReference type="EMBL" id="ML145091">
    <property type="protein sequence ID" value="TBU62946.1"/>
    <property type="molecule type" value="Genomic_DNA"/>
</dbReference>
<dbReference type="Proteomes" id="UP000292082">
    <property type="component" value="Unassembled WGS sequence"/>
</dbReference>
<dbReference type="AlphaFoldDB" id="A0A4Q9Q7H5"/>